<evidence type="ECO:0000313" key="1">
    <source>
        <dbReference type="EMBL" id="QHT05083.1"/>
    </source>
</evidence>
<organism evidence="1">
    <name type="scientific">viral metagenome</name>
    <dbReference type="NCBI Taxonomy" id="1070528"/>
    <lineage>
        <taxon>unclassified sequences</taxon>
        <taxon>metagenomes</taxon>
        <taxon>organismal metagenomes</taxon>
    </lineage>
</organism>
<dbReference type="InterPro" id="IPR027417">
    <property type="entry name" value="P-loop_NTPase"/>
</dbReference>
<protein>
    <submittedName>
        <fullName evidence="1">Uncharacterized protein</fullName>
    </submittedName>
</protein>
<reference evidence="1" key="1">
    <citation type="journal article" date="2020" name="Nature">
        <title>Giant virus diversity and host interactions through global metagenomics.</title>
        <authorList>
            <person name="Schulz F."/>
            <person name="Roux S."/>
            <person name="Paez-Espino D."/>
            <person name="Jungbluth S."/>
            <person name="Walsh D.A."/>
            <person name="Denef V.J."/>
            <person name="McMahon K.D."/>
            <person name="Konstantinidis K.T."/>
            <person name="Eloe-Fadrosh E.A."/>
            <person name="Kyrpides N.C."/>
            <person name="Woyke T."/>
        </authorList>
    </citation>
    <scope>NUCLEOTIDE SEQUENCE</scope>
    <source>
        <strain evidence="1">GVMAG-M-3300021354-14</strain>
    </source>
</reference>
<accession>A0A6C0CLB3</accession>
<dbReference type="SUPFAM" id="SSF52540">
    <property type="entry name" value="P-loop containing nucleoside triphosphate hydrolases"/>
    <property type="match status" value="1"/>
</dbReference>
<dbReference type="EMBL" id="MN739449">
    <property type="protein sequence ID" value="QHT05083.1"/>
    <property type="molecule type" value="Genomic_DNA"/>
</dbReference>
<dbReference type="Gene3D" id="3.40.50.300">
    <property type="entry name" value="P-loop containing nucleotide triphosphate hydrolases"/>
    <property type="match status" value="1"/>
</dbReference>
<dbReference type="AlphaFoldDB" id="A0A6C0CLB3"/>
<sequence>MSQYTLQLDEFDFKFASCATICVLGKRRTGKSTAGNFIATRLANSGIRKFAVFCGNRDNMCEWQRIIHPLYVHGADIDKIVEIIEYQEKRIGEDRTQFEKGEKDKKRRDPDYVEEEYEVPIHLQVCIFFDDVGMIKKFTKHERVNFIATNGRHLGIILIQLNQYLVQLPSECRDQQDYIFILNCSNTRGVDRLWDEYVTDACVEKKNFSYILSACTGKRGKCLVINNTSDYTITERLKYAKIPWPPCREYIGSKQFIRYGKKHYISEQNRKMQEKQKLETPKVPIDSRRFDENSCLPTELTGGSSVVSIDRNHKYNLRNLNEGHETFRDKKGNVVQIQLKNR</sequence>
<proteinExistence type="predicted"/>
<name>A0A6C0CLB3_9ZZZZ</name>